<feature type="region of interest" description="Disordered" evidence="2">
    <location>
        <begin position="51"/>
        <end position="71"/>
    </location>
</feature>
<accession>A0ABX1TPN6</accession>
<comment type="caution">
    <text evidence="3">The sequence shown here is derived from an EMBL/GenBank/DDBJ whole genome shotgun (WGS) entry which is preliminary data.</text>
</comment>
<evidence type="ECO:0000313" key="3">
    <source>
        <dbReference type="EMBL" id="NMQ21418.1"/>
    </source>
</evidence>
<proteinExistence type="predicted"/>
<dbReference type="SUPFAM" id="SSF46955">
    <property type="entry name" value="Putative DNA-binding domain"/>
    <property type="match status" value="1"/>
</dbReference>
<keyword evidence="1" id="KW-0175">Coiled coil</keyword>
<organism evidence="3 4">
    <name type="scientific">Candidatus Competibacter phosphatis</name>
    <dbReference type="NCBI Taxonomy" id="221280"/>
    <lineage>
        <taxon>Bacteria</taxon>
        <taxon>Pseudomonadati</taxon>
        <taxon>Pseudomonadota</taxon>
        <taxon>Gammaproteobacteria</taxon>
        <taxon>Candidatus Competibacteraceae</taxon>
        <taxon>Candidatus Competibacter</taxon>
    </lineage>
</organism>
<protein>
    <recommendedName>
        <fullName evidence="5">Helix-turn-helix domain-containing protein</fullName>
    </recommendedName>
</protein>
<feature type="coiled-coil region" evidence="1">
    <location>
        <begin position="79"/>
        <end position="117"/>
    </location>
</feature>
<name>A0ABX1TPN6_9GAMM</name>
<evidence type="ECO:0000256" key="1">
    <source>
        <dbReference type="SAM" id="Coils"/>
    </source>
</evidence>
<dbReference type="RefSeq" id="WP_169250683.1">
    <property type="nucleotide sequence ID" value="NZ_SPMZ01000106.1"/>
</dbReference>
<sequence length="149" mass="16959">MKLNKYQAAKAAGISRTTLDRHIKEGKISVGKDGTGKTVIDVAELERVYNEVDTDSTSQNVAGEQSETSNDNKAVHLELEILREYLDRMESDRDRERRQLENVIDDLRKDRDHWRQQATALLPDQRATAPQKTAEGRLARAWSILRGKS</sequence>
<reference evidence="3 4" key="1">
    <citation type="submission" date="2019-03" db="EMBL/GenBank/DDBJ databases">
        <title>Metabolic reconstructions from genomes of highly enriched 'Candidatus Accumulibacter' and 'Candidatus Competibacter' bioreactor populations.</title>
        <authorList>
            <person name="Annavajhala M.K."/>
            <person name="Welles L."/>
            <person name="Abbas B."/>
            <person name="Sorokin D."/>
            <person name="Park H."/>
            <person name="Van Loosdrecht M."/>
            <person name="Chandran K."/>
        </authorList>
    </citation>
    <scope>NUCLEOTIDE SEQUENCE [LARGE SCALE GENOMIC DNA]</scope>
    <source>
        <strain evidence="3 4">SBR_G</strain>
    </source>
</reference>
<dbReference type="InterPro" id="IPR009061">
    <property type="entry name" value="DNA-bd_dom_put_sf"/>
</dbReference>
<dbReference type="Proteomes" id="UP000760480">
    <property type="component" value="Unassembled WGS sequence"/>
</dbReference>
<evidence type="ECO:0008006" key="5">
    <source>
        <dbReference type="Google" id="ProtNLM"/>
    </source>
</evidence>
<gene>
    <name evidence="3" type="ORF">E4P82_20745</name>
</gene>
<evidence type="ECO:0000256" key="2">
    <source>
        <dbReference type="SAM" id="MobiDB-lite"/>
    </source>
</evidence>
<dbReference type="EMBL" id="SPMZ01000106">
    <property type="protein sequence ID" value="NMQ21418.1"/>
    <property type="molecule type" value="Genomic_DNA"/>
</dbReference>
<keyword evidence="4" id="KW-1185">Reference proteome</keyword>
<feature type="compositionally biased region" description="Polar residues" evidence="2">
    <location>
        <begin position="55"/>
        <end position="71"/>
    </location>
</feature>
<evidence type="ECO:0000313" key="4">
    <source>
        <dbReference type="Proteomes" id="UP000760480"/>
    </source>
</evidence>